<keyword evidence="2" id="KW-1185">Reference proteome</keyword>
<gene>
    <name evidence="1" type="ORF">NQ176_g8415</name>
</gene>
<dbReference type="EMBL" id="JANJQO010001638">
    <property type="protein sequence ID" value="KAJ2969942.1"/>
    <property type="molecule type" value="Genomic_DNA"/>
</dbReference>
<dbReference type="Proteomes" id="UP001143910">
    <property type="component" value="Unassembled WGS sequence"/>
</dbReference>
<reference evidence="1" key="1">
    <citation type="submission" date="2022-08" db="EMBL/GenBank/DDBJ databases">
        <title>Genome Sequence of Lecanicillium fungicola.</title>
        <authorList>
            <person name="Buettner E."/>
        </authorList>
    </citation>
    <scope>NUCLEOTIDE SEQUENCE</scope>
    <source>
        <strain evidence="1">Babe33</strain>
    </source>
</reference>
<organism evidence="1 2">
    <name type="scientific">Zarea fungicola</name>
    <dbReference type="NCBI Taxonomy" id="93591"/>
    <lineage>
        <taxon>Eukaryota</taxon>
        <taxon>Fungi</taxon>
        <taxon>Dikarya</taxon>
        <taxon>Ascomycota</taxon>
        <taxon>Pezizomycotina</taxon>
        <taxon>Sordariomycetes</taxon>
        <taxon>Hypocreomycetidae</taxon>
        <taxon>Hypocreales</taxon>
        <taxon>Cordycipitaceae</taxon>
        <taxon>Zarea</taxon>
    </lineage>
</organism>
<accession>A0ACC1MSH1</accession>
<name>A0ACC1MSH1_9HYPO</name>
<evidence type="ECO:0000313" key="1">
    <source>
        <dbReference type="EMBL" id="KAJ2969942.1"/>
    </source>
</evidence>
<evidence type="ECO:0000313" key="2">
    <source>
        <dbReference type="Proteomes" id="UP001143910"/>
    </source>
</evidence>
<proteinExistence type="predicted"/>
<protein>
    <submittedName>
        <fullName evidence="1">Uncharacterized protein</fullName>
    </submittedName>
</protein>
<comment type="caution">
    <text evidence="1">The sequence shown here is derived from an EMBL/GenBank/DDBJ whole genome shotgun (WGS) entry which is preliminary data.</text>
</comment>
<sequence length="299" mass="34378">MANTFSSIFNSPDKEVPMRVVVCGLPRTGTMIQKTGMRRALHQLGIYQCYHMISVLNDLNNQPALWIQAFDNKYGKPGNEKPWNRDQWNKILGLSQACCDMPAAVFSVEIANAYPEAKVIILNRDPEKWYESVQSTIAKAMKPKTAWDMVSSLYTAALDSRQRNWMRMGMAMGKYLVRLDDPKKKPEAMAWFRDQYDEFRYNIAEERRIEYTIKDGWGPLCKHLGVPIPLVMDQQTGEMVEAPFPHVNDRATWAINFAKIRHEMLMQSHRNLINLLCQLTTIAVVAYALWRAVVGSTEL</sequence>